<name>A0A4R0RAJ1_9APHY</name>
<evidence type="ECO:0000313" key="4">
    <source>
        <dbReference type="EMBL" id="TCD63653.1"/>
    </source>
</evidence>
<dbReference type="Gene3D" id="3.40.50.720">
    <property type="entry name" value="NAD(P)-binding Rossmann-like Domain"/>
    <property type="match status" value="1"/>
</dbReference>
<dbReference type="OrthoDB" id="2898618at2759"/>
<dbReference type="STRING" id="92696.A0A4R0RAJ1"/>
<dbReference type="Pfam" id="PF13561">
    <property type="entry name" value="adh_short_C2"/>
    <property type="match status" value="1"/>
</dbReference>
<comment type="similarity">
    <text evidence="1">Belongs to the short-chain dehydrogenases/reductases (SDR) family.</text>
</comment>
<gene>
    <name evidence="4" type="ORF">EIP91_005133</name>
</gene>
<dbReference type="SUPFAM" id="SSF51735">
    <property type="entry name" value="NAD(P)-binding Rossmann-fold domains"/>
    <property type="match status" value="1"/>
</dbReference>
<dbReference type="AlphaFoldDB" id="A0A4R0RAJ1"/>
<keyword evidence="2" id="KW-0521">NADP</keyword>
<organism evidence="4 5">
    <name type="scientific">Steccherinum ochraceum</name>
    <dbReference type="NCBI Taxonomy" id="92696"/>
    <lineage>
        <taxon>Eukaryota</taxon>
        <taxon>Fungi</taxon>
        <taxon>Dikarya</taxon>
        <taxon>Basidiomycota</taxon>
        <taxon>Agaricomycotina</taxon>
        <taxon>Agaricomycetes</taxon>
        <taxon>Polyporales</taxon>
        <taxon>Steccherinaceae</taxon>
        <taxon>Steccherinum</taxon>
    </lineage>
</organism>
<evidence type="ECO:0000256" key="1">
    <source>
        <dbReference type="ARBA" id="ARBA00006484"/>
    </source>
</evidence>
<evidence type="ECO:0008006" key="6">
    <source>
        <dbReference type="Google" id="ProtNLM"/>
    </source>
</evidence>
<sequence>MLTGTMIDLNVGALYNIKGKVALVTGGGSGIGTMIAAAFVQNGAKVYIASRKEKQLKEVSDALNRAGPGSCHYFVADLSSKAGCDALANAIREKENKIHILVNNSGATWGAPFDNVPEKEGWDRVMNLNVKGIFYLTSALTPLLEKDANNRDPASVINISSMASVVAVTEDSALASSGHGLWSYHTSKAAVNHLTRQLAVTLAKKNIHVNAILPGVFPSKMTAFGFSRKDNDMAGGQPTGRVGTTEDMAGLALFLASPASAHITGVCIPIDGGATVARIKAAM</sequence>
<dbReference type="FunFam" id="3.40.50.720:FF:000084">
    <property type="entry name" value="Short-chain dehydrogenase reductase"/>
    <property type="match status" value="1"/>
</dbReference>
<dbReference type="GO" id="GO:0016491">
    <property type="term" value="F:oxidoreductase activity"/>
    <property type="evidence" value="ECO:0007669"/>
    <property type="project" value="UniProtKB-KW"/>
</dbReference>
<reference evidence="4 5" key="1">
    <citation type="submission" date="2018-11" db="EMBL/GenBank/DDBJ databases">
        <title>Genome assembly of Steccherinum ochraceum LE-BIN_3174, the white-rot fungus of the Steccherinaceae family (The Residual Polyporoid clade, Polyporales, Basidiomycota).</title>
        <authorList>
            <person name="Fedorova T.V."/>
            <person name="Glazunova O.A."/>
            <person name="Landesman E.O."/>
            <person name="Moiseenko K.V."/>
            <person name="Psurtseva N.V."/>
            <person name="Savinova O.S."/>
            <person name="Shakhova N.V."/>
            <person name="Tyazhelova T.V."/>
            <person name="Vasina D.V."/>
        </authorList>
    </citation>
    <scope>NUCLEOTIDE SEQUENCE [LARGE SCALE GENOMIC DNA]</scope>
    <source>
        <strain evidence="4 5">LE-BIN_3174</strain>
    </source>
</reference>
<dbReference type="PRINTS" id="PR00081">
    <property type="entry name" value="GDHRDH"/>
</dbReference>
<dbReference type="Proteomes" id="UP000292702">
    <property type="component" value="Unassembled WGS sequence"/>
</dbReference>
<protein>
    <recommendedName>
        <fullName evidence="6">Rhamnolipids biosynthesis 3-oxoacyl-[acyl-carrier-protein] reductase</fullName>
    </recommendedName>
</protein>
<keyword evidence="3" id="KW-0560">Oxidoreductase</keyword>
<dbReference type="EMBL" id="RWJN01000283">
    <property type="protein sequence ID" value="TCD63653.1"/>
    <property type="molecule type" value="Genomic_DNA"/>
</dbReference>
<keyword evidence="5" id="KW-1185">Reference proteome</keyword>
<dbReference type="InterPro" id="IPR052178">
    <property type="entry name" value="Sec_Metab_Biosynth_SDR"/>
</dbReference>
<dbReference type="InterPro" id="IPR036291">
    <property type="entry name" value="NAD(P)-bd_dom_sf"/>
</dbReference>
<dbReference type="PRINTS" id="PR00080">
    <property type="entry name" value="SDRFAMILY"/>
</dbReference>
<comment type="caution">
    <text evidence="4">The sequence shown here is derived from an EMBL/GenBank/DDBJ whole genome shotgun (WGS) entry which is preliminary data.</text>
</comment>
<evidence type="ECO:0000256" key="3">
    <source>
        <dbReference type="ARBA" id="ARBA00023002"/>
    </source>
</evidence>
<dbReference type="PANTHER" id="PTHR43618">
    <property type="entry name" value="7-ALPHA-HYDROXYSTEROID DEHYDROGENASE"/>
    <property type="match status" value="1"/>
</dbReference>
<accession>A0A4R0RAJ1</accession>
<proteinExistence type="inferred from homology"/>
<dbReference type="PANTHER" id="PTHR43618:SF8">
    <property type="entry name" value="7ALPHA-HYDROXYSTEROID DEHYDROGENASE"/>
    <property type="match status" value="1"/>
</dbReference>
<evidence type="ECO:0000256" key="2">
    <source>
        <dbReference type="ARBA" id="ARBA00022857"/>
    </source>
</evidence>
<evidence type="ECO:0000313" key="5">
    <source>
        <dbReference type="Proteomes" id="UP000292702"/>
    </source>
</evidence>
<dbReference type="InterPro" id="IPR002347">
    <property type="entry name" value="SDR_fam"/>
</dbReference>